<evidence type="ECO:0000313" key="3">
    <source>
        <dbReference type="EMBL" id="RVT54006.1"/>
    </source>
</evidence>
<dbReference type="NCBIfam" id="TIGR02595">
    <property type="entry name" value="PEP_CTERM"/>
    <property type="match status" value="1"/>
</dbReference>
<proteinExistence type="predicted"/>
<dbReference type="EMBL" id="SACT01000001">
    <property type="protein sequence ID" value="RVT54006.1"/>
    <property type="molecule type" value="Genomic_DNA"/>
</dbReference>
<gene>
    <name evidence="3" type="ORF">ENE75_03780</name>
</gene>
<dbReference type="OrthoDB" id="121983at2"/>
<reference evidence="3 4" key="1">
    <citation type="submission" date="2019-01" db="EMBL/GenBank/DDBJ databases">
        <authorList>
            <person name="Chen W.-M."/>
        </authorList>
    </citation>
    <scope>NUCLEOTIDE SEQUENCE [LARGE SCALE GENOMIC DNA]</scope>
    <source>
        <strain evidence="3 4">ICH-3</strain>
    </source>
</reference>
<protein>
    <submittedName>
        <fullName evidence="3">PEP-CTERM sorting domain-containing protein</fullName>
    </submittedName>
</protein>
<evidence type="ECO:0000256" key="1">
    <source>
        <dbReference type="SAM" id="SignalP"/>
    </source>
</evidence>
<dbReference type="Proteomes" id="UP000288178">
    <property type="component" value="Unassembled WGS sequence"/>
</dbReference>
<name>A0A437K0V9_9BURK</name>
<dbReference type="RefSeq" id="WP_128195749.1">
    <property type="nucleotide sequence ID" value="NZ_SACT01000001.1"/>
</dbReference>
<accession>A0A437K0V9</accession>
<dbReference type="Pfam" id="PF07589">
    <property type="entry name" value="PEP-CTERM"/>
    <property type="match status" value="1"/>
</dbReference>
<dbReference type="AlphaFoldDB" id="A0A437K0V9"/>
<comment type="caution">
    <text evidence="3">The sequence shown here is derived from an EMBL/GenBank/DDBJ whole genome shotgun (WGS) entry which is preliminary data.</text>
</comment>
<evidence type="ECO:0000313" key="4">
    <source>
        <dbReference type="Proteomes" id="UP000288178"/>
    </source>
</evidence>
<feature type="chain" id="PRO_5019523049" evidence="1">
    <location>
        <begin position="23"/>
        <end position="194"/>
    </location>
</feature>
<keyword evidence="4" id="KW-1185">Reference proteome</keyword>
<feature type="domain" description="Ice-binding protein C-terminal" evidence="2">
    <location>
        <begin position="168"/>
        <end position="191"/>
    </location>
</feature>
<keyword evidence="1" id="KW-0732">Signal</keyword>
<organism evidence="3 4">
    <name type="scientific">Rubrivivax albus</name>
    <dbReference type="NCBI Taxonomy" id="2499835"/>
    <lineage>
        <taxon>Bacteria</taxon>
        <taxon>Pseudomonadati</taxon>
        <taxon>Pseudomonadota</taxon>
        <taxon>Betaproteobacteria</taxon>
        <taxon>Burkholderiales</taxon>
        <taxon>Sphaerotilaceae</taxon>
        <taxon>Rubrivivax</taxon>
    </lineage>
</organism>
<dbReference type="InterPro" id="IPR013424">
    <property type="entry name" value="Ice-binding_C"/>
</dbReference>
<feature type="signal peptide" evidence="1">
    <location>
        <begin position="1"/>
        <end position="22"/>
    </location>
</feature>
<evidence type="ECO:0000259" key="2">
    <source>
        <dbReference type="Pfam" id="PF07589"/>
    </source>
</evidence>
<sequence>MKQLVTGLGLAALTALVNVADAAPVAVSLPANFSLQAYTGTAAVNAGLLDADGVLWTVQEQARDGLQSWYLFFDPLNASRLRATVNFGAPIVAVYTTSAELAATQAEWSVDIDGDGQWNDYAAHRLMGLEGADTVNWAFGGTALTLDWRASDPGDHVRVLLWQPQDQTVPEPASAALALLGLGLAGALRRRTAR</sequence>